<reference evidence="1" key="1">
    <citation type="submission" date="2021-02" db="EMBL/GenBank/DDBJ databases">
        <authorList>
            <consortium name="DOE Joint Genome Institute"/>
            <person name="Ahrendt S."/>
            <person name="Looney B.P."/>
            <person name="Miyauchi S."/>
            <person name="Morin E."/>
            <person name="Drula E."/>
            <person name="Courty P.E."/>
            <person name="Chicoki N."/>
            <person name="Fauchery L."/>
            <person name="Kohler A."/>
            <person name="Kuo A."/>
            <person name="Labutti K."/>
            <person name="Pangilinan J."/>
            <person name="Lipzen A."/>
            <person name="Riley R."/>
            <person name="Andreopoulos W."/>
            <person name="He G."/>
            <person name="Johnson J."/>
            <person name="Barry K.W."/>
            <person name="Grigoriev I.V."/>
            <person name="Nagy L."/>
            <person name="Hibbett D."/>
            <person name="Henrissat B."/>
            <person name="Matheny P.B."/>
            <person name="Labbe J."/>
            <person name="Martin F."/>
        </authorList>
    </citation>
    <scope>NUCLEOTIDE SEQUENCE</scope>
    <source>
        <strain evidence="1">FP105234-sp</strain>
    </source>
</reference>
<gene>
    <name evidence="1" type="ORF">FA95DRAFT_631492</name>
</gene>
<comment type="caution">
    <text evidence="1">The sequence shown here is derived from an EMBL/GenBank/DDBJ whole genome shotgun (WGS) entry which is preliminary data.</text>
</comment>
<name>A0ACB8RDI5_9AGAM</name>
<keyword evidence="2" id="KW-1185">Reference proteome</keyword>
<evidence type="ECO:0000313" key="1">
    <source>
        <dbReference type="EMBL" id="KAI0041952.1"/>
    </source>
</evidence>
<reference evidence="1" key="2">
    <citation type="journal article" date="2022" name="New Phytol.">
        <title>Evolutionary transition to the ectomycorrhizal habit in the genomes of a hyperdiverse lineage of mushroom-forming fungi.</title>
        <authorList>
            <person name="Looney B."/>
            <person name="Miyauchi S."/>
            <person name="Morin E."/>
            <person name="Drula E."/>
            <person name="Courty P.E."/>
            <person name="Kohler A."/>
            <person name="Kuo A."/>
            <person name="LaButti K."/>
            <person name="Pangilinan J."/>
            <person name="Lipzen A."/>
            <person name="Riley R."/>
            <person name="Andreopoulos W."/>
            <person name="He G."/>
            <person name="Johnson J."/>
            <person name="Nolan M."/>
            <person name="Tritt A."/>
            <person name="Barry K.W."/>
            <person name="Grigoriev I.V."/>
            <person name="Nagy L.G."/>
            <person name="Hibbett D."/>
            <person name="Henrissat B."/>
            <person name="Matheny P.B."/>
            <person name="Labbe J."/>
            <person name="Martin F.M."/>
        </authorList>
    </citation>
    <scope>NUCLEOTIDE SEQUENCE</scope>
    <source>
        <strain evidence="1">FP105234-sp</strain>
    </source>
</reference>
<dbReference type="EMBL" id="MU276092">
    <property type="protein sequence ID" value="KAI0041952.1"/>
    <property type="molecule type" value="Genomic_DNA"/>
</dbReference>
<dbReference type="Proteomes" id="UP000814033">
    <property type="component" value="Unassembled WGS sequence"/>
</dbReference>
<accession>A0ACB8RDI5</accession>
<sequence length="162" mass="17787">MLRLYPFQHQARPPMRKRAAHYRELARSGPTNSRPRRLDDLGSGPPTNICLANLDVLHAEHSPGGSDAAHHVGCSAKGHQGRRVLGWLQAHGRRVGGRRPHGLGLKTRFVRVEVDRGAAEVDAVNEAFGKMVFCKAFDCLQTSELSFAVSVIFCIYESGFGS</sequence>
<evidence type="ECO:0000313" key="2">
    <source>
        <dbReference type="Proteomes" id="UP000814033"/>
    </source>
</evidence>
<proteinExistence type="predicted"/>
<protein>
    <submittedName>
        <fullName evidence="1">Uncharacterized protein</fullName>
    </submittedName>
</protein>
<organism evidence="1 2">
    <name type="scientific">Auriscalpium vulgare</name>
    <dbReference type="NCBI Taxonomy" id="40419"/>
    <lineage>
        <taxon>Eukaryota</taxon>
        <taxon>Fungi</taxon>
        <taxon>Dikarya</taxon>
        <taxon>Basidiomycota</taxon>
        <taxon>Agaricomycotina</taxon>
        <taxon>Agaricomycetes</taxon>
        <taxon>Russulales</taxon>
        <taxon>Auriscalpiaceae</taxon>
        <taxon>Auriscalpium</taxon>
    </lineage>
</organism>